<dbReference type="Pfam" id="PF00534">
    <property type="entry name" value="Glycos_transf_1"/>
    <property type="match status" value="1"/>
</dbReference>
<dbReference type="OrthoDB" id="832722at2"/>
<dbReference type="EMBL" id="NOXX01000226">
    <property type="protein sequence ID" value="OYQ38601.1"/>
    <property type="molecule type" value="Genomic_DNA"/>
</dbReference>
<dbReference type="GO" id="GO:0016758">
    <property type="term" value="F:hexosyltransferase activity"/>
    <property type="evidence" value="ECO:0007669"/>
    <property type="project" value="TreeGrafter"/>
</dbReference>
<reference evidence="3 4" key="1">
    <citation type="submission" date="2017-07" db="EMBL/GenBank/DDBJ databases">
        <title>Flavobacterium cyanobacteriorum sp. nov., isolated from cyanobacterial aggregates in a eutrophic lake.</title>
        <authorList>
            <person name="Cai H."/>
        </authorList>
    </citation>
    <scope>NUCLEOTIDE SEQUENCE [LARGE SCALE GENOMIC DNA]</scope>
    <source>
        <strain evidence="3 4">TH167</strain>
    </source>
</reference>
<dbReference type="AlphaFoldDB" id="A0A255ZB05"/>
<feature type="domain" description="Glycosyltransferase subfamily 4-like N-terminal" evidence="2">
    <location>
        <begin position="49"/>
        <end position="159"/>
    </location>
</feature>
<proteinExistence type="predicted"/>
<dbReference type="InterPro" id="IPR050194">
    <property type="entry name" value="Glycosyltransferase_grp1"/>
</dbReference>
<sequence length="360" mass="41057">MKRKILFLGEVYRADAQTWMRGLETYGDFEFVTWELGQGGYSFKDRTKRIFEYLFCLPKIRRIVREERPDMVIAERTTSYGFLAALSQVKPCVIAQQGRTDLWPENSILHPLKKAIQSYAFKKADLIHAWGTVMTHSMKAAGVDMNKVLVLPKGIDTDRFYFTRFPDSEAKLKCIVTRSLLPEYRHDLVLKAFGIVKQRNVDFQLTIIGDGAQKEQLETLARELNISEEVVFTGRIPNTALPKLLSEHPIYVSMPETEGVSASLFEAMAAGCFPVVSDILGNQSFIANLVNGLLVSASPQKLADSLLWIGENRDKIVEATQKNREFVVQNANYHVNMKIIAARYHKLIDQKQHVWNNRNI</sequence>
<organism evidence="3 4">
    <name type="scientific">Flavobacterium aurantiibacter</name>
    <dbReference type="NCBI Taxonomy" id="2023067"/>
    <lineage>
        <taxon>Bacteria</taxon>
        <taxon>Pseudomonadati</taxon>
        <taxon>Bacteroidota</taxon>
        <taxon>Flavobacteriia</taxon>
        <taxon>Flavobacteriales</taxon>
        <taxon>Flavobacteriaceae</taxon>
        <taxon>Flavobacterium</taxon>
    </lineage>
</organism>
<protein>
    <submittedName>
        <fullName evidence="3">Glycosyl transferase family 1</fullName>
    </submittedName>
</protein>
<comment type="caution">
    <text evidence="3">The sequence shown here is derived from an EMBL/GenBank/DDBJ whole genome shotgun (WGS) entry which is preliminary data.</text>
</comment>
<dbReference type="Pfam" id="PF13439">
    <property type="entry name" value="Glyco_transf_4"/>
    <property type="match status" value="1"/>
</dbReference>
<gene>
    <name evidence="3" type="ORF">CHX27_14525</name>
</gene>
<dbReference type="Proteomes" id="UP000216035">
    <property type="component" value="Unassembled WGS sequence"/>
</dbReference>
<keyword evidence="4" id="KW-1185">Reference proteome</keyword>
<dbReference type="PANTHER" id="PTHR45947:SF3">
    <property type="entry name" value="SULFOQUINOVOSYL TRANSFERASE SQD2"/>
    <property type="match status" value="1"/>
</dbReference>
<name>A0A255ZB05_9FLAO</name>
<evidence type="ECO:0000259" key="1">
    <source>
        <dbReference type="Pfam" id="PF00534"/>
    </source>
</evidence>
<evidence type="ECO:0000259" key="2">
    <source>
        <dbReference type="Pfam" id="PF13439"/>
    </source>
</evidence>
<keyword evidence="3" id="KW-0808">Transferase</keyword>
<dbReference type="InterPro" id="IPR001296">
    <property type="entry name" value="Glyco_trans_1"/>
</dbReference>
<accession>A0A255ZB05</accession>
<feature type="domain" description="Glycosyl transferase family 1" evidence="1">
    <location>
        <begin position="172"/>
        <end position="322"/>
    </location>
</feature>
<dbReference type="SUPFAM" id="SSF53756">
    <property type="entry name" value="UDP-Glycosyltransferase/glycogen phosphorylase"/>
    <property type="match status" value="1"/>
</dbReference>
<dbReference type="RefSeq" id="WP_094487481.1">
    <property type="nucleotide sequence ID" value="NZ_NOXX01000226.1"/>
</dbReference>
<evidence type="ECO:0000313" key="3">
    <source>
        <dbReference type="EMBL" id="OYQ38601.1"/>
    </source>
</evidence>
<dbReference type="InterPro" id="IPR028098">
    <property type="entry name" value="Glyco_trans_4-like_N"/>
</dbReference>
<dbReference type="PANTHER" id="PTHR45947">
    <property type="entry name" value="SULFOQUINOVOSYL TRANSFERASE SQD2"/>
    <property type="match status" value="1"/>
</dbReference>
<evidence type="ECO:0000313" key="4">
    <source>
        <dbReference type="Proteomes" id="UP000216035"/>
    </source>
</evidence>
<dbReference type="Gene3D" id="3.40.50.2000">
    <property type="entry name" value="Glycogen Phosphorylase B"/>
    <property type="match status" value="2"/>
</dbReference>